<dbReference type="RefSeq" id="XP_003889178.1">
    <property type="nucleotide sequence ID" value="XM_003889129.1"/>
</dbReference>
<accession>H6QTH5</accession>
<reference evidence="3" key="1">
    <citation type="journal article" date="2011" name="Proc. Natl. Acad. Sci. U.S.A.">
        <title>Obligate biotrophy features unraveled by the genomic analysis of rust fungi.</title>
        <authorList>
            <person name="Duplessis S."/>
            <person name="Cuomo C.A."/>
            <person name="Lin Y.-C."/>
            <person name="Aerts A."/>
            <person name="Tisserant E."/>
            <person name="Veneault-Fourrey C."/>
            <person name="Joly D.L."/>
            <person name="Hacquard S."/>
            <person name="Amselem J."/>
            <person name="Cantarel B.L."/>
            <person name="Chiu R."/>
            <person name="Coutinho P.M."/>
            <person name="Feau N."/>
            <person name="Field M."/>
            <person name="Frey P."/>
            <person name="Gelhaye E."/>
            <person name="Goldberg J."/>
            <person name="Grabherr M.G."/>
            <person name="Kodira C.D."/>
            <person name="Kohler A."/>
            <person name="Kuees U."/>
            <person name="Lindquist E.A."/>
            <person name="Lucas S.M."/>
            <person name="Mago R."/>
            <person name="Mauceli E."/>
            <person name="Morin E."/>
            <person name="Murat C."/>
            <person name="Pangilinan J.L."/>
            <person name="Park R."/>
            <person name="Pearson M."/>
            <person name="Quesneville H."/>
            <person name="Rouhier N."/>
            <person name="Sakthikumar S."/>
            <person name="Salamov A.A."/>
            <person name="Schmutz J."/>
            <person name="Selles B."/>
            <person name="Shapiro H."/>
            <person name="Tanguay P."/>
            <person name="Tuskan G.A."/>
            <person name="Henrissat B."/>
            <person name="Van de Peer Y."/>
            <person name="Rouze P."/>
            <person name="Ellis J.G."/>
            <person name="Dodds P.N."/>
            <person name="Schein J.E."/>
            <person name="Zhong S."/>
            <person name="Hamelin R.C."/>
            <person name="Grigoriev I.V."/>
            <person name="Szabo L.J."/>
            <person name="Martin F."/>
        </authorList>
    </citation>
    <scope>NUCLEOTIDE SEQUENCE [LARGE SCALE GENOMIC DNA]</scope>
    <source>
        <strain evidence="3">CRL 75-36-700-3 / race SCCL</strain>
    </source>
</reference>
<dbReference type="HOGENOM" id="CLU_2813607_0_0_1"/>
<dbReference type="KEGG" id="pgr:PGTG_22047"/>
<evidence type="ECO:0000256" key="1">
    <source>
        <dbReference type="SAM" id="MobiDB-lite"/>
    </source>
</evidence>
<dbReference type="AlphaFoldDB" id="H6QTH5"/>
<name>H6QTH5_PUCGT</name>
<sequence>MTAVQSILFNLDQVMREAPGVHGWVIVRRAYPNLEVNPCQGEEGLNWDSSSSGAHLLRPTPRAKRRR</sequence>
<dbReference type="GeneID" id="13541188"/>
<dbReference type="VEuPathDB" id="FungiDB:PGTG_22047"/>
<protein>
    <submittedName>
        <fullName evidence="2">Uncharacterized protein</fullName>
    </submittedName>
</protein>
<dbReference type="EMBL" id="DS178314">
    <property type="protein sequence ID" value="EHS64190.1"/>
    <property type="molecule type" value="Genomic_DNA"/>
</dbReference>
<gene>
    <name evidence="2" type="ORF">PGTG_22047</name>
</gene>
<keyword evidence="3" id="KW-1185">Reference proteome</keyword>
<evidence type="ECO:0000313" key="3">
    <source>
        <dbReference type="Proteomes" id="UP000008783"/>
    </source>
</evidence>
<organism evidence="2 3">
    <name type="scientific">Puccinia graminis f. sp. tritici (strain CRL 75-36-700-3 / race SCCL)</name>
    <name type="common">Black stem rust fungus</name>
    <dbReference type="NCBI Taxonomy" id="418459"/>
    <lineage>
        <taxon>Eukaryota</taxon>
        <taxon>Fungi</taxon>
        <taxon>Dikarya</taxon>
        <taxon>Basidiomycota</taxon>
        <taxon>Pucciniomycotina</taxon>
        <taxon>Pucciniomycetes</taxon>
        <taxon>Pucciniales</taxon>
        <taxon>Pucciniaceae</taxon>
        <taxon>Puccinia</taxon>
    </lineage>
</organism>
<dbReference type="InParanoid" id="H6QTH5"/>
<dbReference type="Proteomes" id="UP000008783">
    <property type="component" value="Unassembled WGS sequence"/>
</dbReference>
<feature type="region of interest" description="Disordered" evidence="1">
    <location>
        <begin position="42"/>
        <end position="67"/>
    </location>
</feature>
<evidence type="ECO:0000313" key="2">
    <source>
        <dbReference type="EMBL" id="EHS64190.1"/>
    </source>
</evidence>
<proteinExistence type="predicted"/>